<evidence type="ECO:0008006" key="4">
    <source>
        <dbReference type="Google" id="ProtNLM"/>
    </source>
</evidence>
<evidence type="ECO:0000313" key="2">
    <source>
        <dbReference type="EMBL" id="KAF8754063.1"/>
    </source>
</evidence>
<reference evidence="2" key="1">
    <citation type="submission" date="2020-09" db="EMBL/GenBank/DDBJ databases">
        <title>Comparative genome analyses of four rice-infecting Rhizoctonia solani isolates reveal extensive enrichment of homogalacturonan modification genes.</title>
        <authorList>
            <person name="Lee D.-Y."/>
            <person name="Jeon J."/>
            <person name="Kim K.-T."/>
            <person name="Cheong K."/>
            <person name="Song H."/>
            <person name="Choi G."/>
            <person name="Ko J."/>
            <person name="Opiyo S.O."/>
            <person name="Zuo S."/>
            <person name="Madhav S."/>
            <person name="Lee Y.-H."/>
            <person name="Wang G.-L."/>
        </authorList>
    </citation>
    <scope>NUCLEOTIDE SEQUENCE</scope>
    <source>
        <strain evidence="2">AG1-IA B2</strain>
    </source>
</reference>
<proteinExistence type="predicted"/>
<dbReference type="PANTHER" id="PTHR28632">
    <property type="entry name" value="TRANSLATION MACHINERY-ASSOCIATED PROTEIN 7"/>
    <property type="match status" value="1"/>
</dbReference>
<feature type="compositionally biased region" description="Low complexity" evidence="1">
    <location>
        <begin position="36"/>
        <end position="50"/>
    </location>
</feature>
<name>A0A8H7IER8_9AGAM</name>
<gene>
    <name evidence="2" type="ORF">RHS01_06416</name>
</gene>
<dbReference type="Pfam" id="PF09072">
    <property type="entry name" value="TMA7"/>
    <property type="match status" value="1"/>
</dbReference>
<evidence type="ECO:0000313" key="3">
    <source>
        <dbReference type="Proteomes" id="UP000614334"/>
    </source>
</evidence>
<dbReference type="InterPro" id="IPR015157">
    <property type="entry name" value="TMA7"/>
</dbReference>
<dbReference type="EMBL" id="JACYCF010000011">
    <property type="protein sequence ID" value="KAF8754063.1"/>
    <property type="molecule type" value="Genomic_DNA"/>
</dbReference>
<organism evidence="2 3">
    <name type="scientific">Rhizoctonia solani</name>
    <dbReference type="NCBI Taxonomy" id="456999"/>
    <lineage>
        <taxon>Eukaryota</taxon>
        <taxon>Fungi</taxon>
        <taxon>Dikarya</taxon>
        <taxon>Basidiomycota</taxon>
        <taxon>Agaricomycotina</taxon>
        <taxon>Agaricomycetes</taxon>
        <taxon>Cantharellales</taxon>
        <taxon>Ceratobasidiaceae</taxon>
        <taxon>Rhizoctonia</taxon>
    </lineage>
</organism>
<protein>
    <recommendedName>
        <fullName evidence="4">Translation machinery-associated protein 7</fullName>
    </recommendedName>
</protein>
<dbReference type="AlphaFoldDB" id="A0A8H7IER8"/>
<sequence>MSGRQGGKLKPLKAPKKDKKDEDEDDKAFKAKQKAEAAALKDAQARASKAGPMGGGGIKKPSRPALARATKNITTGSNNFCIQVGPRECLRERFGSVRKNDSSTHTSKTIGLTNEEADRVLYVIHIQWGMVDA</sequence>
<dbReference type="Proteomes" id="UP000614334">
    <property type="component" value="Unassembled WGS sequence"/>
</dbReference>
<comment type="caution">
    <text evidence="2">The sequence shown here is derived from an EMBL/GenBank/DDBJ whole genome shotgun (WGS) entry which is preliminary data.</text>
</comment>
<accession>A0A8H7IER8</accession>
<feature type="region of interest" description="Disordered" evidence="1">
    <location>
        <begin position="1"/>
        <end position="63"/>
    </location>
</feature>
<evidence type="ECO:0000256" key="1">
    <source>
        <dbReference type="SAM" id="MobiDB-lite"/>
    </source>
</evidence>